<proteinExistence type="predicted"/>
<dbReference type="AlphaFoldDB" id="A0AAW8LL03"/>
<sequence length="121" mass="13486">MLSTHQINVLQHLVDNCEEYITDLAEENGIKNTDASIGVAKFLVAHPENFTKMSPNQKFHYETAIEPLINEVCCDGMTGEDGSCLGNGFIDEDSLLGAYLEQDMRCQHCVATTNSWFENNP</sequence>
<dbReference type="EMBL" id="JAVDSC010000030">
    <property type="protein sequence ID" value="MDR6631147.1"/>
    <property type="molecule type" value="Genomic_DNA"/>
</dbReference>
<gene>
    <name evidence="1" type="ORF">J2X86_003211</name>
</gene>
<dbReference type="Proteomes" id="UP001262767">
    <property type="component" value="Unassembled WGS sequence"/>
</dbReference>
<organism evidence="1 2">
    <name type="scientific">Acinetobacter lwoffii</name>
    <dbReference type="NCBI Taxonomy" id="28090"/>
    <lineage>
        <taxon>Bacteria</taxon>
        <taxon>Pseudomonadati</taxon>
        <taxon>Pseudomonadota</taxon>
        <taxon>Gammaproteobacteria</taxon>
        <taxon>Moraxellales</taxon>
        <taxon>Moraxellaceae</taxon>
        <taxon>Acinetobacter</taxon>
    </lineage>
</organism>
<comment type="caution">
    <text evidence="1">The sequence shown here is derived from an EMBL/GenBank/DDBJ whole genome shotgun (WGS) entry which is preliminary data.</text>
</comment>
<dbReference type="RefSeq" id="WP_101665058.1">
    <property type="nucleotide sequence ID" value="NZ_JAVDSC010000030.1"/>
</dbReference>
<name>A0AAW8LL03_ACILW</name>
<protein>
    <submittedName>
        <fullName evidence="1">Uncharacterized protein</fullName>
    </submittedName>
</protein>
<accession>A0AAW8LL03</accession>
<reference evidence="1" key="1">
    <citation type="submission" date="2023-07" db="EMBL/GenBank/DDBJ databases">
        <title>Sorghum-associated microbial communities from plants grown in Nebraska, USA.</title>
        <authorList>
            <person name="Schachtman D."/>
        </authorList>
    </citation>
    <scope>NUCLEOTIDE SEQUENCE</scope>
    <source>
        <strain evidence="1">BE44</strain>
    </source>
</reference>
<evidence type="ECO:0000313" key="1">
    <source>
        <dbReference type="EMBL" id="MDR6631147.1"/>
    </source>
</evidence>
<evidence type="ECO:0000313" key="2">
    <source>
        <dbReference type="Proteomes" id="UP001262767"/>
    </source>
</evidence>